<name>A0ACC1B2G6_9ROSI</name>
<proteinExistence type="predicted"/>
<protein>
    <submittedName>
        <fullName evidence="1">Uncharacterized protein</fullName>
    </submittedName>
</protein>
<keyword evidence="2" id="KW-1185">Reference proteome</keyword>
<evidence type="ECO:0000313" key="2">
    <source>
        <dbReference type="Proteomes" id="UP001164250"/>
    </source>
</evidence>
<organism evidence="1 2">
    <name type="scientific">Pistacia atlantica</name>
    <dbReference type="NCBI Taxonomy" id="434234"/>
    <lineage>
        <taxon>Eukaryota</taxon>
        <taxon>Viridiplantae</taxon>
        <taxon>Streptophyta</taxon>
        <taxon>Embryophyta</taxon>
        <taxon>Tracheophyta</taxon>
        <taxon>Spermatophyta</taxon>
        <taxon>Magnoliopsida</taxon>
        <taxon>eudicotyledons</taxon>
        <taxon>Gunneridae</taxon>
        <taxon>Pentapetalae</taxon>
        <taxon>rosids</taxon>
        <taxon>malvids</taxon>
        <taxon>Sapindales</taxon>
        <taxon>Anacardiaceae</taxon>
        <taxon>Pistacia</taxon>
    </lineage>
</organism>
<gene>
    <name evidence="1" type="ORF">Patl1_25163</name>
</gene>
<dbReference type="Proteomes" id="UP001164250">
    <property type="component" value="Chromosome 7"/>
</dbReference>
<reference evidence="2" key="1">
    <citation type="journal article" date="2023" name="G3 (Bethesda)">
        <title>Genome assembly and association tests identify interacting loci associated with vigor, precocity, and sex in interspecific pistachio rootstocks.</title>
        <authorList>
            <person name="Palmer W."/>
            <person name="Jacygrad E."/>
            <person name="Sagayaradj S."/>
            <person name="Cavanaugh K."/>
            <person name="Han R."/>
            <person name="Bertier L."/>
            <person name="Beede B."/>
            <person name="Kafkas S."/>
            <person name="Golino D."/>
            <person name="Preece J."/>
            <person name="Michelmore R."/>
        </authorList>
    </citation>
    <scope>NUCLEOTIDE SEQUENCE [LARGE SCALE GENOMIC DNA]</scope>
</reference>
<comment type="caution">
    <text evidence="1">The sequence shown here is derived from an EMBL/GenBank/DDBJ whole genome shotgun (WGS) entry which is preliminary data.</text>
</comment>
<evidence type="ECO:0000313" key="1">
    <source>
        <dbReference type="EMBL" id="KAJ0093140.1"/>
    </source>
</evidence>
<accession>A0ACC1B2G6</accession>
<dbReference type="EMBL" id="CM047903">
    <property type="protein sequence ID" value="KAJ0093140.1"/>
    <property type="molecule type" value="Genomic_DNA"/>
</dbReference>
<sequence>MVNSLKSSGDSDTHAQTGSSYNRKDELKAFDDTKGGVNGLVDAGALAGQADSSFLTLLLQDHIGGLQILHENQWVDVTPIPGESYTTSICIRKKMATINSSKIQANGDCTYDRISELKDFDDSKTGVKGLVDSGAAKVPRIFIDEQYVPGDKSGSGGCKFTIPIIDFQGIDKDPSLRHEITGKVGNACEKWGFLQVINHGIPLNTLKEMIDGIRRFHEQDTEVKKSFILVMIQERRSIIAILIYIKHRWLIGEIHYLVVWFPSQLILMNCLQCADILIDYCDELWKFGVTVFGLISEALGLNSNHLKEMGCAGGLNFVGHYYPACPEPELTLGLSKHTDSAFITVLLQDQTGGLQVLHHDQWVDVNPVPGALIVNIGDMLQASQRTYQ</sequence>